<evidence type="ECO:0000256" key="2">
    <source>
        <dbReference type="SAM" id="Phobius"/>
    </source>
</evidence>
<evidence type="ECO:0000313" key="4">
    <source>
        <dbReference type="Proteomes" id="UP000215902"/>
    </source>
</evidence>
<accession>A0A267ETQ4</accession>
<dbReference type="AlphaFoldDB" id="A0A267ETQ4"/>
<organism evidence="3 4">
    <name type="scientific">Macrostomum lignano</name>
    <dbReference type="NCBI Taxonomy" id="282301"/>
    <lineage>
        <taxon>Eukaryota</taxon>
        <taxon>Metazoa</taxon>
        <taxon>Spiralia</taxon>
        <taxon>Lophotrochozoa</taxon>
        <taxon>Platyhelminthes</taxon>
        <taxon>Rhabditophora</taxon>
        <taxon>Macrostomorpha</taxon>
        <taxon>Macrostomida</taxon>
        <taxon>Macrostomidae</taxon>
        <taxon>Macrostomum</taxon>
    </lineage>
</organism>
<sequence length="111" mass="12512">MTNNSKLSSHRIGRIQPNPTLFKFVFKVAKSPDSYPLLTALSAAAAMLCAYAVYQFNRRPDFKALRISSNAKENIDKPIGYHSNRVFKIGMRQQDPTPEKVKDIIKSVQSP</sequence>
<protein>
    <submittedName>
        <fullName evidence="3">Uncharacterized protein</fullName>
    </submittedName>
</protein>
<name>A0A267ETQ4_9PLAT</name>
<feature type="region of interest" description="Disordered" evidence="1">
    <location>
        <begin position="92"/>
        <end position="111"/>
    </location>
</feature>
<proteinExistence type="predicted"/>
<keyword evidence="2" id="KW-1133">Transmembrane helix</keyword>
<keyword evidence="4" id="KW-1185">Reference proteome</keyword>
<reference evidence="3 4" key="1">
    <citation type="submission" date="2017-06" db="EMBL/GenBank/DDBJ databases">
        <title>A platform for efficient transgenesis in Macrostomum lignano, a flatworm model organism for stem cell research.</title>
        <authorList>
            <person name="Berezikov E."/>
        </authorList>
    </citation>
    <scope>NUCLEOTIDE SEQUENCE [LARGE SCALE GENOMIC DNA]</scope>
    <source>
        <strain evidence="3">DV1</strain>
        <tissue evidence="3">Whole organism</tissue>
    </source>
</reference>
<dbReference type="Proteomes" id="UP000215902">
    <property type="component" value="Unassembled WGS sequence"/>
</dbReference>
<comment type="caution">
    <text evidence="3">The sequence shown here is derived from an EMBL/GenBank/DDBJ whole genome shotgun (WGS) entry which is preliminary data.</text>
</comment>
<keyword evidence="2" id="KW-0472">Membrane</keyword>
<dbReference type="EMBL" id="NIVC01001779">
    <property type="protein sequence ID" value="PAA64122.1"/>
    <property type="molecule type" value="Genomic_DNA"/>
</dbReference>
<gene>
    <name evidence="3" type="ORF">BOX15_Mlig003981g1</name>
</gene>
<evidence type="ECO:0000256" key="1">
    <source>
        <dbReference type="SAM" id="MobiDB-lite"/>
    </source>
</evidence>
<feature type="transmembrane region" description="Helical" evidence="2">
    <location>
        <begin position="35"/>
        <end position="54"/>
    </location>
</feature>
<evidence type="ECO:0000313" key="3">
    <source>
        <dbReference type="EMBL" id="PAA64122.1"/>
    </source>
</evidence>
<keyword evidence="2" id="KW-0812">Transmembrane</keyword>